<dbReference type="PROSITE" id="PS50888">
    <property type="entry name" value="BHLH"/>
    <property type="match status" value="1"/>
</dbReference>
<sequence>MANLGTEPRSKAYRLYNPKIGKIHVSRDVRFEEHKPWNWEEEGKGKEDEGMTEFVVEDFQGTQNAQTPITSTSGINTEVPKSPPSSTRDSSDLRSSAEPDSESFHNNSPPSAPRHDHTSPSSSVPSSCYDDTPPQGFRSMSNVMTRTQVLQQIPFEPPLEVKMSAMTLKKQERKIIEKNRRNQMKFLYTRLFSLVPPDHIASKGGDQVADRVDRTIDYIQILKTNLEMYKNKKEKLLKERRSHQHSKTTKSSCASLDIQILQMTHDLDAVLVTRLEKHQSFCKVVNFLDQYSTEVTLASFSSSGHSTFHIRQKKIEAEEICKRLKNLIENMKETEDNSNTNASFCNGVVDSDINIWDFDIQSDVFGGWGLEMLPIDTMSNRKRTCDMVMQPSYIL</sequence>
<feature type="region of interest" description="Disordered" evidence="6">
    <location>
        <begin position="30"/>
        <end position="139"/>
    </location>
</feature>
<evidence type="ECO:0000256" key="4">
    <source>
        <dbReference type="ARBA" id="ARBA00023242"/>
    </source>
</evidence>
<feature type="compositionally biased region" description="Basic and acidic residues" evidence="6">
    <location>
        <begin position="30"/>
        <end position="49"/>
    </location>
</feature>
<evidence type="ECO:0000256" key="1">
    <source>
        <dbReference type="ARBA" id="ARBA00004123"/>
    </source>
</evidence>
<keyword evidence="9" id="KW-1185">Reference proteome</keyword>
<feature type="compositionally biased region" description="Polar residues" evidence="6">
    <location>
        <begin position="60"/>
        <end position="76"/>
    </location>
</feature>
<proteinExistence type="predicted"/>
<evidence type="ECO:0000259" key="7">
    <source>
        <dbReference type="PROSITE" id="PS50888"/>
    </source>
</evidence>
<evidence type="ECO:0000256" key="5">
    <source>
        <dbReference type="SAM" id="Coils"/>
    </source>
</evidence>
<dbReference type="InterPro" id="IPR011598">
    <property type="entry name" value="bHLH_dom"/>
</dbReference>
<dbReference type="AlphaFoldDB" id="A0A5N6LDI6"/>
<dbReference type="SUPFAM" id="SSF47459">
    <property type="entry name" value="HLH, helix-loop-helix DNA-binding domain"/>
    <property type="match status" value="1"/>
</dbReference>
<dbReference type="Proteomes" id="UP000326396">
    <property type="component" value="Unassembled WGS sequence"/>
</dbReference>
<reference evidence="8 9" key="1">
    <citation type="submission" date="2019-05" db="EMBL/GenBank/DDBJ databases">
        <title>Mikania micrantha, genome provides insights into the molecular mechanism of rapid growth.</title>
        <authorList>
            <person name="Liu B."/>
        </authorList>
    </citation>
    <scope>NUCLEOTIDE SEQUENCE [LARGE SCALE GENOMIC DNA]</scope>
    <source>
        <strain evidence="8">NLD-2019</strain>
        <tissue evidence="8">Leaf</tissue>
    </source>
</reference>
<feature type="coiled-coil region" evidence="5">
    <location>
        <begin position="310"/>
        <end position="341"/>
    </location>
</feature>
<keyword evidence="5" id="KW-0175">Coiled coil</keyword>
<dbReference type="InterPro" id="IPR057670">
    <property type="entry name" value="SH3_retrovirus"/>
</dbReference>
<feature type="domain" description="BHLH" evidence="7">
    <location>
        <begin position="168"/>
        <end position="222"/>
    </location>
</feature>
<evidence type="ECO:0000313" key="8">
    <source>
        <dbReference type="EMBL" id="KAD0657029.1"/>
    </source>
</evidence>
<dbReference type="EMBL" id="SZYD01001496">
    <property type="protein sequence ID" value="KAD0657029.1"/>
    <property type="molecule type" value="Genomic_DNA"/>
</dbReference>
<protein>
    <recommendedName>
        <fullName evidence="7">BHLH domain-containing protein</fullName>
    </recommendedName>
</protein>
<dbReference type="Pfam" id="PF25597">
    <property type="entry name" value="SH3_retrovirus"/>
    <property type="match status" value="1"/>
</dbReference>
<evidence type="ECO:0000256" key="3">
    <source>
        <dbReference type="ARBA" id="ARBA00023163"/>
    </source>
</evidence>
<evidence type="ECO:0000313" key="9">
    <source>
        <dbReference type="Proteomes" id="UP000326396"/>
    </source>
</evidence>
<dbReference type="PANTHER" id="PTHR13935">
    <property type="entry name" value="ACHAETE-SCUTE TRANSCRIPTION FACTOR-RELATED"/>
    <property type="match status" value="1"/>
</dbReference>
<dbReference type="GO" id="GO:0000977">
    <property type="term" value="F:RNA polymerase II transcription regulatory region sequence-specific DNA binding"/>
    <property type="evidence" value="ECO:0007669"/>
    <property type="project" value="TreeGrafter"/>
</dbReference>
<comment type="caution">
    <text evidence="8">The sequence shown here is derived from an EMBL/GenBank/DDBJ whole genome shotgun (WGS) entry which is preliminary data.</text>
</comment>
<keyword evidence="3" id="KW-0804">Transcription</keyword>
<feature type="coiled-coil region" evidence="5">
    <location>
        <begin position="219"/>
        <end position="246"/>
    </location>
</feature>
<dbReference type="GO" id="GO:0090575">
    <property type="term" value="C:RNA polymerase II transcription regulator complex"/>
    <property type="evidence" value="ECO:0007669"/>
    <property type="project" value="TreeGrafter"/>
</dbReference>
<accession>A0A5N6LDI6</accession>
<dbReference type="Gene3D" id="4.10.280.10">
    <property type="entry name" value="Helix-loop-helix DNA-binding domain"/>
    <property type="match status" value="1"/>
</dbReference>
<dbReference type="GO" id="GO:0046983">
    <property type="term" value="F:protein dimerization activity"/>
    <property type="evidence" value="ECO:0007669"/>
    <property type="project" value="InterPro"/>
</dbReference>
<dbReference type="GO" id="GO:0000981">
    <property type="term" value="F:DNA-binding transcription factor activity, RNA polymerase II-specific"/>
    <property type="evidence" value="ECO:0007669"/>
    <property type="project" value="TreeGrafter"/>
</dbReference>
<dbReference type="OrthoDB" id="752507at2759"/>
<evidence type="ECO:0000256" key="6">
    <source>
        <dbReference type="SAM" id="MobiDB-lite"/>
    </source>
</evidence>
<name>A0A5N6LDI6_9ASTR</name>
<keyword evidence="2" id="KW-0805">Transcription regulation</keyword>
<keyword evidence="4" id="KW-0539">Nucleus</keyword>
<comment type="subcellular location">
    <subcellularLocation>
        <location evidence="1">Nucleus</location>
    </subcellularLocation>
</comment>
<dbReference type="InterPro" id="IPR036638">
    <property type="entry name" value="HLH_DNA-bd_sf"/>
</dbReference>
<organism evidence="8 9">
    <name type="scientific">Mikania micrantha</name>
    <name type="common">bitter vine</name>
    <dbReference type="NCBI Taxonomy" id="192012"/>
    <lineage>
        <taxon>Eukaryota</taxon>
        <taxon>Viridiplantae</taxon>
        <taxon>Streptophyta</taxon>
        <taxon>Embryophyta</taxon>
        <taxon>Tracheophyta</taxon>
        <taxon>Spermatophyta</taxon>
        <taxon>Magnoliopsida</taxon>
        <taxon>eudicotyledons</taxon>
        <taxon>Gunneridae</taxon>
        <taxon>Pentapetalae</taxon>
        <taxon>asterids</taxon>
        <taxon>campanulids</taxon>
        <taxon>Asterales</taxon>
        <taxon>Asteraceae</taxon>
        <taxon>Asteroideae</taxon>
        <taxon>Heliantheae alliance</taxon>
        <taxon>Eupatorieae</taxon>
        <taxon>Mikania</taxon>
    </lineage>
</organism>
<evidence type="ECO:0000256" key="2">
    <source>
        <dbReference type="ARBA" id="ARBA00023015"/>
    </source>
</evidence>
<dbReference type="PANTHER" id="PTHR13935:SF63">
    <property type="entry name" value="BHLH DOMAIN-CONTAINING PROTEIN"/>
    <property type="match status" value="1"/>
</dbReference>
<dbReference type="InterPro" id="IPR015660">
    <property type="entry name" value="MASH1/Ascl1a-like"/>
</dbReference>
<gene>
    <name evidence="8" type="ORF">E3N88_43919</name>
</gene>